<reference evidence="3" key="1">
    <citation type="journal article" date="2011" name="ISME J.">
        <title>The endosymbionts of the deep-sea tubeworms Riftia pachyptila and Tevnia jerichonana share an identical physiology as revealed by proteogenomic analyses.</title>
        <authorList>
            <person name="Gardebrecht A."/>
            <person name="Markert S."/>
            <person name="Felbeck H."/>
            <person name="Thuermer A."/>
            <person name="Albrecht D."/>
            <person name="Wollherr A."/>
            <person name="Kabisch J."/>
            <person name="Lehmann R."/>
            <person name="Daniel R."/>
            <person name="Liesegang H."/>
            <person name="Hecker M."/>
            <person name="Sievert S.M."/>
            <person name="Schweder T."/>
        </authorList>
    </citation>
    <scope>NUCLEOTIDE SEQUENCE [LARGE SCALE GENOMIC DNA]</scope>
</reference>
<evidence type="ECO:0000256" key="1">
    <source>
        <dbReference type="RuleBase" id="RU000356"/>
    </source>
</evidence>
<name>G2DD24_9GAMM</name>
<comment type="similarity">
    <text evidence="1">Belongs to the globin family.</text>
</comment>
<keyword evidence="1" id="KW-0813">Transport</keyword>
<evidence type="ECO:0000313" key="4">
    <source>
        <dbReference type="Proteomes" id="UP000004491"/>
    </source>
</evidence>
<keyword evidence="1" id="KW-0349">Heme</keyword>
<keyword evidence="1" id="KW-0479">Metal-binding</keyword>
<dbReference type="GO" id="GO:0019825">
    <property type="term" value="F:oxygen binding"/>
    <property type="evidence" value="ECO:0007669"/>
    <property type="project" value="InterPro"/>
</dbReference>
<keyword evidence="1" id="KW-0561">Oxygen transport</keyword>
<dbReference type="Gene3D" id="1.10.490.10">
    <property type="entry name" value="Globins"/>
    <property type="match status" value="1"/>
</dbReference>
<keyword evidence="4" id="KW-1185">Reference proteome</keyword>
<dbReference type="CDD" id="cd01040">
    <property type="entry name" value="Mb-like"/>
    <property type="match status" value="1"/>
</dbReference>
<dbReference type="GO" id="GO:0005344">
    <property type="term" value="F:oxygen carrier activity"/>
    <property type="evidence" value="ECO:0007669"/>
    <property type="project" value="UniProtKB-KW"/>
</dbReference>
<sequence>MVRACLYSDGVGGTASAVEIHRSEMREMSNQAECDLALFQASLQRATGDPAFYDLFYQRFIESSPNIARVFQNRDMVQLKKKLAITLEMVADTAEGKPGLMMYLEMLGKIHQRLEIKRAYFNGWRDALLETVAETDPDLDEATRQAWRQVIDDVTTRMLQG</sequence>
<dbReference type="InterPro" id="IPR009050">
    <property type="entry name" value="Globin-like_sf"/>
</dbReference>
<dbReference type="SUPFAM" id="SSF46458">
    <property type="entry name" value="Globin-like"/>
    <property type="match status" value="1"/>
</dbReference>
<feature type="domain" description="Globin" evidence="2">
    <location>
        <begin position="56"/>
        <end position="157"/>
    </location>
</feature>
<dbReference type="EMBL" id="AFOC01000036">
    <property type="protein sequence ID" value="EGV51464.1"/>
    <property type="molecule type" value="Genomic_DNA"/>
</dbReference>
<gene>
    <name evidence="3" type="ORF">Rifp1Sym_bi00060</name>
</gene>
<dbReference type="GO" id="GO:0020037">
    <property type="term" value="F:heme binding"/>
    <property type="evidence" value="ECO:0007669"/>
    <property type="project" value="InterPro"/>
</dbReference>
<organism evidence="3 4">
    <name type="scientific">endosymbiont of Riftia pachyptila</name>
    <name type="common">vent Ph05</name>
    <dbReference type="NCBI Taxonomy" id="1048808"/>
    <lineage>
        <taxon>Bacteria</taxon>
        <taxon>Pseudomonadati</taxon>
        <taxon>Pseudomonadota</taxon>
        <taxon>Gammaproteobacteria</taxon>
        <taxon>sulfur-oxidizing symbionts</taxon>
    </lineage>
</organism>
<dbReference type="InterPro" id="IPR012292">
    <property type="entry name" value="Globin/Proto"/>
</dbReference>
<evidence type="ECO:0000313" key="3">
    <source>
        <dbReference type="EMBL" id="EGV51464.1"/>
    </source>
</evidence>
<evidence type="ECO:0000259" key="2">
    <source>
        <dbReference type="Pfam" id="PF00042"/>
    </source>
</evidence>
<dbReference type="AlphaFoldDB" id="G2DD24"/>
<keyword evidence="1" id="KW-0408">Iron</keyword>
<dbReference type="InterPro" id="IPR044399">
    <property type="entry name" value="Mb-like_M"/>
</dbReference>
<proteinExistence type="inferred from homology"/>
<protein>
    <recommendedName>
        <fullName evidence="2">Globin domain-containing protein</fullName>
    </recommendedName>
</protein>
<dbReference type="Proteomes" id="UP000004491">
    <property type="component" value="Unassembled WGS sequence"/>
</dbReference>
<comment type="caution">
    <text evidence="3">The sequence shown here is derived from an EMBL/GenBank/DDBJ whole genome shotgun (WGS) entry which is preliminary data.</text>
</comment>
<accession>G2DD24</accession>
<dbReference type="Pfam" id="PF00042">
    <property type="entry name" value="Globin"/>
    <property type="match status" value="1"/>
</dbReference>
<dbReference type="InterPro" id="IPR000971">
    <property type="entry name" value="Globin"/>
</dbReference>